<dbReference type="AlphaFoldDB" id="A0A397IGC7"/>
<reference evidence="1 2" key="1">
    <citation type="submission" date="2018-08" db="EMBL/GenBank/DDBJ databases">
        <title>Genome and evolution of the arbuscular mycorrhizal fungus Diversispora epigaea (formerly Glomus versiforme) and its bacterial endosymbionts.</title>
        <authorList>
            <person name="Sun X."/>
            <person name="Fei Z."/>
            <person name="Harrison M."/>
        </authorList>
    </citation>
    <scope>NUCLEOTIDE SEQUENCE [LARGE SCALE GENOMIC DNA]</scope>
    <source>
        <strain evidence="1 2">IT104</strain>
    </source>
</reference>
<protein>
    <submittedName>
        <fullName evidence="1">Uncharacterized protein</fullName>
    </submittedName>
</protein>
<evidence type="ECO:0000313" key="1">
    <source>
        <dbReference type="EMBL" id="RHZ73902.1"/>
    </source>
</evidence>
<accession>A0A397IGC7</accession>
<evidence type="ECO:0000313" key="2">
    <source>
        <dbReference type="Proteomes" id="UP000266861"/>
    </source>
</evidence>
<name>A0A397IGC7_9GLOM</name>
<sequence>MVLDLKGGLRTSKDGLGPLRIEMYIKTREITLSKLTTKSFEECSIQLHHYTPQDEIDKGKFYLFANKKEMEVEEIGEIKEMKKTGEAEELKESGESEE</sequence>
<dbReference type="EMBL" id="PQFF01000211">
    <property type="protein sequence ID" value="RHZ73902.1"/>
    <property type="molecule type" value="Genomic_DNA"/>
</dbReference>
<gene>
    <name evidence="1" type="ORF">Glove_228g83</name>
</gene>
<dbReference type="Proteomes" id="UP000266861">
    <property type="component" value="Unassembled WGS sequence"/>
</dbReference>
<proteinExistence type="predicted"/>
<organism evidence="1 2">
    <name type="scientific">Diversispora epigaea</name>
    <dbReference type="NCBI Taxonomy" id="1348612"/>
    <lineage>
        <taxon>Eukaryota</taxon>
        <taxon>Fungi</taxon>
        <taxon>Fungi incertae sedis</taxon>
        <taxon>Mucoromycota</taxon>
        <taxon>Glomeromycotina</taxon>
        <taxon>Glomeromycetes</taxon>
        <taxon>Diversisporales</taxon>
        <taxon>Diversisporaceae</taxon>
        <taxon>Diversispora</taxon>
    </lineage>
</organism>
<comment type="caution">
    <text evidence="1">The sequence shown here is derived from an EMBL/GenBank/DDBJ whole genome shotgun (WGS) entry which is preliminary data.</text>
</comment>
<keyword evidence="2" id="KW-1185">Reference proteome</keyword>